<dbReference type="InterPro" id="IPR001073">
    <property type="entry name" value="C1q_dom"/>
</dbReference>
<keyword evidence="6" id="KW-1185">Reference proteome</keyword>
<evidence type="ECO:0000313" key="6">
    <source>
        <dbReference type="Proteomes" id="UP000261620"/>
    </source>
</evidence>
<reference evidence="5" key="2">
    <citation type="submission" date="2025-09" db="UniProtKB">
        <authorList>
            <consortium name="Ensembl"/>
        </authorList>
    </citation>
    <scope>IDENTIFICATION</scope>
</reference>
<keyword evidence="2" id="KW-0964">Secreted</keyword>
<dbReference type="Pfam" id="PF00386">
    <property type="entry name" value="C1q"/>
    <property type="match status" value="1"/>
</dbReference>
<evidence type="ECO:0000313" key="5">
    <source>
        <dbReference type="Ensembl" id="ENSMMOP00000013572.1"/>
    </source>
</evidence>
<sequence>MLECTAENCGRLSTSYLGYDVQIISQNPGISTTLYGCRASCIIIAVDAVIVCNSEVSFCQVSLLVVPGCFIVICSTNSGQLVKTIYFFAKMKINKFFVANRGGNYGPFQGDTSVVFNVEITNVGDLMSTLVSTGIFKAPVAGYYCFTFAYKAAKNQKSGLSLMKNNSIIVKTSDDNKNGPDFTDNASNTACLDQVSVVLPAQYHVWAADRVTTFSGFLISEI</sequence>
<reference evidence="5" key="1">
    <citation type="submission" date="2025-08" db="UniProtKB">
        <authorList>
            <consortium name="Ensembl"/>
        </authorList>
    </citation>
    <scope>IDENTIFICATION</scope>
</reference>
<evidence type="ECO:0000256" key="3">
    <source>
        <dbReference type="ARBA" id="ARBA00022729"/>
    </source>
</evidence>
<dbReference type="SMART" id="SM00110">
    <property type="entry name" value="C1Q"/>
    <property type="match status" value="1"/>
</dbReference>
<evidence type="ECO:0000259" key="4">
    <source>
        <dbReference type="SMART" id="SM00110"/>
    </source>
</evidence>
<evidence type="ECO:0000256" key="2">
    <source>
        <dbReference type="ARBA" id="ARBA00022525"/>
    </source>
</evidence>
<protein>
    <recommendedName>
        <fullName evidence="4">C1q domain-containing protein</fullName>
    </recommendedName>
</protein>
<dbReference type="AlphaFoldDB" id="A0A3Q3WME5"/>
<dbReference type="InterPro" id="IPR050822">
    <property type="entry name" value="Cerebellin_Synaptic_Org"/>
</dbReference>
<dbReference type="PANTHER" id="PTHR22923:SF102">
    <property type="entry name" value="CEREBELLIN 13-RELATED"/>
    <property type="match status" value="1"/>
</dbReference>
<organism evidence="5 6">
    <name type="scientific">Mola mola</name>
    <name type="common">Ocean sunfish</name>
    <name type="synonym">Tetraodon mola</name>
    <dbReference type="NCBI Taxonomy" id="94237"/>
    <lineage>
        <taxon>Eukaryota</taxon>
        <taxon>Metazoa</taxon>
        <taxon>Chordata</taxon>
        <taxon>Craniata</taxon>
        <taxon>Vertebrata</taxon>
        <taxon>Euteleostomi</taxon>
        <taxon>Actinopterygii</taxon>
        <taxon>Neopterygii</taxon>
        <taxon>Teleostei</taxon>
        <taxon>Neoteleostei</taxon>
        <taxon>Acanthomorphata</taxon>
        <taxon>Eupercaria</taxon>
        <taxon>Tetraodontiformes</taxon>
        <taxon>Molidae</taxon>
        <taxon>Mola</taxon>
    </lineage>
</organism>
<feature type="domain" description="C1q" evidence="4">
    <location>
        <begin position="96"/>
        <end position="222"/>
    </location>
</feature>
<evidence type="ECO:0000256" key="1">
    <source>
        <dbReference type="ARBA" id="ARBA00004613"/>
    </source>
</evidence>
<keyword evidence="3" id="KW-0732">Signal</keyword>
<comment type="subcellular location">
    <subcellularLocation>
        <location evidence="1">Secreted</location>
    </subcellularLocation>
</comment>
<dbReference type="Ensembl" id="ENSMMOT00000013794.1">
    <property type="protein sequence ID" value="ENSMMOP00000013572.1"/>
    <property type="gene ID" value="ENSMMOG00000010407.1"/>
</dbReference>
<proteinExistence type="predicted"/>
<dbReference type="InterPro" id="IPR008983">
    <property type="entry name" value="Tumour_necrosis_fac-like_dom"/>
</dbReference>
<dbReference type="Gene3D" id="2.60.120.40">
    <property type="match status" value="1"/>
</dbReference>
<dbReference type="Proteomes" id="UP000261620">
    <property type="component" value="Unplaced"/>
</dbReference>
<dbReference type="GO" id="GO:0005576">
    <property type="term" value="C:extracellular region"/>
    <property type="evidence" value="ECO:0007669"/>
    <property type="project" value="UniProtKB-SubCell"/>
</dbReference>
<dbReference type="PANTHER" id="PTHR22923">
    <property type="entry name" value="CEREBELLIN-RELATED"/>
    <property type="match status" value="1"/>
</dbReference>
<dbReference type="SUPFAM" id="SSF49842">
    <property type="entry name" value="TNF-like"/>
    <property type="match status" value="1"/>
</dbReference>
<accession>A0A3Q3WME5</accession>
<name>A0A3Q3WME5_MOLML</name>